<protein>
    <submittedName>
        <fullName evidence="3">Uncharacterized protein LOC124296594</fullName>
    </submittedName>
</protein>
<keyword evidence="2" id="KW-1185">Reference proteome</keyword>
<gene>
    <name evidence="3" type="primary">LOC124296594</name>
</gene>
<organism evidence="2 3">
    <name type="scientific">Neodiprion lecontei</name>
    <name type="common">Redheaded pine sawfly</name>
    <dbReference type="NCBI Taxonomy" id="441921"/>
    <lineage>
        <taxon>Eukaryota</taxon>
        <taxon>Metazoa</taxon>
        <taxon>Ecdysozoa</taxon>
        <taxon>Arthropoda</taxon>
        <taxon>Hexapoda</taxon>
        <taxon>Insecta</taxon>
        <taxon>Pterygota</taxon>
        <taxon>Neoptera</taxon>
        <taxon>Endopterygota</taxon>
        <taxon>Hymenoptera</taxon>
        <taxon>Tenthredinoidea</taxon>
        <taxon>Diprionidae</taxon>
        <taxon>Diprioninae</taxon>
        <taxon>Neodiprion</taxon>
    </lineage>
</organism>
<evidence type="ECO:0000313" key="3">
    <source>
        <dbReference type="RefSeq" id="XP_046602585.1"/>
    </source>
</evidence>
<dbReference type="Proteomes" id="UP000829291">
    <property type="component" value="Chromosome 1"/>
</dbReference>
<feature type="compositionally biased region" description="Polar residues" evidence="1">
    <location>
        <begin position="23"/>
        <end position="37"/>
    </location>
</feature>
<reference evidence="3" key="1">
    <citation type="submission" date="2025-08" db="UniProtKB">
        <authorList>
            <consortium name="RefSeq"/>
        </authorList>
    </citation>
    <scope>IDENTIFICATION</scope>
    <source>
        <tissue evidence="3">Thorax and Abdomen</tissue>
    </source>
</reference>
<accession>A0ABM3GQP2</accession>
<name>A0ABM3GQP2_NEOLC</name>
<proteinExistence type="predicted"/>
<feature type="region of interest" description="Disordered" evidence="1">
    <location>
        <begin position="16"/>
        <end position="37"/>
    </location>
</feature>
<dbReference type="GeneID" id="124296594"/>
<dbReference type="RefSeq" id="XP_046602585.1">
    <property type="nucleotide sequence ID" value="XM_046746629.1"/>
</dbReference>
<evidence type="ECO:0000313" key="2">
    <source>
        <dbReference type="Proteomes" id="UP000829291"/>
    </source>
</evidence>
<sequence length="108" mass="12523">MSSALQEKAATIVELQQEDAENTDSANIEGHSQSQESKIISLDYGDSALPPRYIHRERGEIFQREVFQKKNLGRHCGNYEKQNSTNNWTLMYSQDEEFKKNVQECQRP</sequence>
<evidence type="ECO:0000256" key="1">
    <source>
        <dbReference type="SAM" id="MobiDB-lite"/>
    </source>
</evidence>